<dbReference type="EMBL" id="CP078145">
    <property type="protein sequence ID" value="QXN94681.1"/>
    <property type="molecule type" value="Genomic_DNA"/>
</dbReference>
<evidence type="ECO:0000256" key="2">
    <source>
        <dbReference type="ARBA" id="ARBA00007759"/>
    </source>
</evidence>
<evidence type="ECO:0000256" key="7">
    <source>
        <dbReference type="SAM" id="MobiDB-lite"/>
    </source>
</evidence>
<proteinExistence type="inferred from homology"/>
<evidence type="ECO:0000256" key="4">
    <source>
        <dbReference type="ARBA" id="ARBA00022692"/>
    </source>
</evidence>
<sequence length="567" mass="60385">MSAPSAWAVGIDRGPFAAAVIGGSLLLAGLSARTPLWVSAVVASVLLAAAAVRWRGRTATRWMLDSVEYLVRRSVHARQRADQLDARDVTVAAGVCGIRDGDTVLVAMIQLAPDLDLPTVIGEKTLYTEDTVPVDVVSAQLDQFGIAVDIDIVATGQRVRSGGAYSMLYDQLIGSQPVVGDRLAWLVVRLDQERNRMVLERRGSVAVVAPKALASAAHRIAGRLREQGIAAHPLPASALHEATRLLHAGIELTDLREKWGHLESPSSGRCVTTFQLEWSRLGDVGLDDCWVWHGGRTTLVVSLTDSATGPRALVRYVGAAVTEPPGYLRPLGGKQSTALLASLPTATSIRALPSLDPPTDIAPDELVTALTVGIGPNGQILGTLSGQPRHTLALPLFDPARYNPRRRTIDVHATLTFVQQLVLRATVVGADVEVHTARPQRWRQLVDAVGDTRSLRVIAEHEGSDPGEEDSSVTIAVFDQLPARASSAHTTVTVSEPGGPHRPAADLVIDQISATAVDVGIPMRTVRVELIEPRGETRYLGSADGPAAITTTPDRTAATHPDGRRVG</sequence>
<keyword evidence="11" id="KW-1185">Reference proteome</keyword>
<feature type="region of interest" description="Disordered" evidence="7">
    <location>
        <begin position="539"/>
        <end position="567"/>
    </location>
</feature>
<keyword evidence="4 8" id="KW-0812">Transmembrane</keyword>
<name>A0ABX8S472_NOCIO</name>
<accession>A0ABX8S472</accession>
<dbReference type="InterPro" id="IPR021368">
    <property type="entry name" value="T7SS_EccE"/>
</dbReference>
<evidence type="ECO:0000256" key="8">
    <source>
        <dbReference type="SAM" id="Phobius"/>
    </source>
</evidence>
<evidence type="ECO:0000259" key="9">
    <source>
        <dbReference type="Pfam" id="PF11203"/>
    </source>
</evidence>
<evidence type="ECO:0000256" key="3">
    <source>
        <dbReference type="ARBA" id="ARBA00022475"/>
    </source>
</evidence>
<protein>
    <submittedName>
        <fullName evidence="10">Type VII secretion protein EccE</fullName>
    </submittedName>
</protein>
<dbReference type="InterPro" id="IPR050051">
    <property type="entry name" value="EccE_dom"/>
</dbReference>
<feature type="domain" description="Type VII secretion system protein EccE" evidence="9">
    <location>
        <begin position="179"/>
        <end position="275"/>
    </location>
</feature>
<keyword evidence="6 8" id="KW-0472">Membrane</keyword>
<keyword evidence="3" id="KW-1003">Cell membrane</keyword>
<dbReference type="NCBIfam" id="TIGR03923">
    <property type="entry name" value="T7SS_EccE"/>
    <property type="match status" value="1"/>
</dbReference>
<comment type="similarity">
    <text evidence="2">Belongs to the EccE family.</text>
</comment>
<dbReference type="Pfam" id="PF11203">
    <property type="entry name" value="EccE"/>
    <property type="match status" value="1"/>
</dbReference>
<reference evidence="10 11" key="1">
    <citation type="submission" date="2021-07" db="EMBL/GenBank/DDBJ databases">
        <title>Whole Genome Sequence of Nocardia Iowensis.</title>
        <authorList>
            <person name="Lamm A."/>
            <person name="Collins-Fairclough A.M."/>
            <person name="Bunk B."/>
            <person name="Sproer C."/>
        </authorList>
    </citation>
    <scope>NUCLEOTIDE SEQUENCE [LARGE SCALE GENOMIC DNA]</scope>
    <source>
        <strain evidence="10 11">NRRL 5646</strain>
    </source>
</reference>
<dbReference type="Proteomes" id="UP000694257">
    <property type="component" value="Chromosome"/>
</dbReference>
<evidence type="ECO:0000256" key="1">
    <source>
        <dbReference type="ARBA" id="ARBA00004236"/>
    </source>
</evidence>
<evidence type="ECO:0000256" key="5">
    <source>
        <dbReference type="ARBA" id="ARBA00022989"/>
    </source>
</evidence>
<gene>
    <name evidence="10" type="primary">eccE</name>
    <name evidence="10" type="ORF">KV110_17465</name>
</gene>
<keyword evidence="5 8" id="KW-1133">Transmembrane helix</keyword>
<evidence type="ECO:0000313" key="10">
    <source>
        <dbReference type="EMBL" id="QXN94681.1"/>
    </source>
</evidence>
<dbReference type="RefSeq" id="WP_218477321.1">
    <property type="nucleotide sequence ID" value="NZ_BAABJN010000015.1"/>
</dbReference>
<organism evidence="10 11">
    <name type="scientific">Nocardia iowensis</name>
    <dbReference type="NCBI Taxonomy" id="204891"/>
    <lineage>
        <taxon>Bacteria</taxon>
        <taxon>Bacillati</taxon>
        <taxon>Actinomycetota</taxon>
        <taxon>Actinomycetes</taxon>
        <taxon>Mycobacteriales</taxon>
        <taxon>Nocardiaceae</taxon>
        <taxon>Nocardia</taxon>
    </lineage>
</organism>
<evidence type="ECO:0000256" key="6">
    <source>
        <dbReference type="ARBA" id="ARBA00023136"/>
    </source>
</evidence>
<comment type="subcellular location">
    <subcellularLocation>
        <location evidence="1">Cell membrane</location>
    </subcellularLocation>
</comment>
<feature type="transmembrane region" description="Helical" evidence="8">
    <location>
        <begin position="36"/>
        <end position="54"/>
    </location>
</feature>
<evidence type="ECO:0000313" key="11">
    <source>
        <dbReference type="Proteomes" id="UP000694257"/>
    </source>
</evidence>